<accession>A0A0A9FLQ5</accession>
<dbReference type="EMBL" id="GBRH01184619">
    <property type="protein sequence ID" value="JAE13277.1"/>
    <property type="molecule type" value="Transcribed_RNA"/>
</dbReference>
<evidence type="ECO:0000313" key="1">
    <source>
        <dbReference type="EMBL" id="JAE13277.1"/>
    </source>
</evidence>
<organism evidence="1">
    <name type="scientific">Arundo donax</name>
    <name type="common">Giant reed</name>
    <name type="synonym">Donax arundinaceus</name>
    <dbReference type="NCBI Taxonomy" id="35708"/>
    <lineage>
        <taxon>Eukaryota</taxon>
        <taxon>Viridiplantae</taxon>
        <taxon>Streptophyta</taxon>
        <taxon>Embryophyta</taxon>
        <taxon>Tracheophyta</taxon>
        <taxon>Spermatophyta</taxon>
        <taxon>Magnoliopsida</taxon>
        <taxon>Liliopsida</taxon>
        <taxon>Poales</taxon>
        <taxon>Poaceae</taxon>
        <taxon>PACMAD clade</taxon>
        <taxon>Arundinoideae</taxon>
        <taxon>Arundineae</taxon>
        <taxon>Arundo</taxon>
    </lineage>
</organism>
<protein>
    <submittedName>
        <fullName evidence="1">Uncharacterized protein</fullName>
    </submittedName>
</protein>
<reference evidence="1" key="2">
    <citation type="journal article" date="2015" name="Data Brief">
        <title>Shoot transcriptome of the giant reed, Arundo donax.</title>
        <authorList>
            <person name="Barrero R.A."/>
            <person name="Guerrero F.D."/>
            <person name="Moolhuijzen P."/>
            <person name="Goolsby J.A."/>
            <person name="Tidwell J."/>
            <person name="Bellgard S.E."/>
            <person name="Bellgard M.I."/>
        </authorList>
    </citation>
    <scope>NUCLEOTIDE SEQUENCE</scope>
    <source>
        <tissue evidence="1">Shoot tissue taken approximately 20 cm above the soil surface</tissue>
    </source>
</reference>
<name>A0A0A9FLQ5_ARUDO</name>
<proteinExistence type="predicted"/>
<reference evidence="1" key="1">
    <citation type="submission" date="2014-09" db="EMBL/GenBank/DDBJ databases">
        <authorList>
            <person name="Magalhaes I.L.F."/>
            <person name="Oliveira U."/>
            <person name="Santos F.R."/>
            <person name="Vidigal T.H.D.A."/>
            <person name="Brescovit A.D."/>
            <person name="Santos A.J."/>
        </authorList>
    </citation>
    <scope>NUCLEOTIDE SEQUENCE</scope>
    <source>
        <tissue evidence="1">Shoot tissue taken approximately 20 cm above the soil surface</tissue>
    </source>
</reference>
<dbReference type="AlphaFoldDB" id="A0A0A9FLQ5"/>
<sequence length="110" mass="12213">MRRSWSLSFIIETLSSGRWCSWNAKLTTSASPGRQSNIAGVTSPILAPTALNSKDTPQSSASFSRRCPMTFRPPIGLCTLSGSSTPVIRKWHGLFVLFFRNCISVMYWLP</sequence>